<dbReference type="RefSeq" id="XP_024321667.1">
    <property type="nucleotide sequence ID" value="XM_024470333.1"/>
</dbReference>
<dbReference type="VEuPathDB" id="FungiDB:GMDG_02358"/>
<organism evidence="1">
    <name type="scientific">Pseudogymnoascus destructans</name>
    <dbReference type="NCBI Taxonomy" id="655981"/>
    <lineage>
        <taxon>Eukaryota</taxon>
        <taxon>Fungi</taxon>
        <taxon>Dikarya</taxon>
        <taxon>Ascomycota</taxon>
        <taxon>Pezizomycotina</taxon>
        <taxon>Leotiomycetes</taxon>
        <taxon>Thelebolales</taxon>
        <taxon>Thelebolaceae</taxon>
        <taxon>Pseudogymnoascus</taxon>
    </lineage>
</organism>
<gene>
    <name evidence="1" type="ORF">VC83_06744</name>
</gene>
<dbReference type="GeneID" id="36289800"/>
<dbReference type="OrthoDB" id="265717at2759"/>
<dbReference type="AlphaFoldDB" id="A0A177A555"/>
<protein>
    <submittedName>
        <fullName evidence="1">Uncharacterized protein</fullName>
    </submittedName>
</protein>
<accession>A0A177A555</accession>
<evidence type="ECO:0000313" key="1">
    <source>
        <dbReference type="EMBL" id="OAF56371.1"/>
    </source>
</evidence>
<dbReference type="EMBL" id="KV441404">
    <property type="protein sequence ID" value="OAF56371.1"/>
    <property type="molecule type" value="Genomic_DNA"/>
</dbReference>
<name>A0A177A555_9PEZI</name>
<dbReference type="Proteomes" id="UP000077154">
    <property type="component" value="Unassembled WGS sequence"/>
</dbReference>
<reference evidence="1" key="1">
    <citation type="submission" date="2016-03" db="EMBL/GenBank/DDBJ databases">
        <title>Updated assembly of Pseudogymnoascus destructans, the fungus causing white-nose syndrome of bats.</title>
        <authorList>
            <person name="Palmer J.M."/>
            <person name="Drees K.P."/>
            <person name="Foster J.T."/>
            <person name="Lindner D.L."/>
        </authorList>
    </citation>
    <scope>NUCLEOTIDE SEQUENCE [LARGE SCALE GENOMIC DNA]</scope>
    <source>
        <strain evidence="1">20631-21</strain>
    </source>
</reference>
<proteinExistence type="predicted"/>
<sequence length="111" mass="12288">MRRRLIRGLHYLIHGKDAVGGPEMGAATVMHLLEEEGLMDHFLVARMGPGIEQTASMFATESNARIARLAIEQDTWLGKLSGASRLYGRGDANYYLVAAGLRVLHGLPEWR</sequence>